<dbReference type="PROSITE" id="PS50949">
    <property type="entry name" value="HTH_GNTR"/>
    <property type="match status" value="1"/>
</dbReference>
<dbReference type="Pfam" id="PF00392">
    <property type="entry name" value="GntR"/>
    <property type="match status" value="1"/>
</dbReference>
<protein>
    <submittedName>
        <fullName evidence="5">GntR family transcriptional repressor for pyruvate dehydrogenase complex</fullName>
    </submittedName>
</protein>
<dbReference type="SUPFAM" id="SSF46785">
    <property type="entry name" value="Winged helix' DNA-binding domain"/>
    <property type="match status" value="1"/>
</dbReference>
<keyword evidence="3" id="KW-0804">Transcription</keyword>
<dbReference type="Proteomes" id="UP000578352">
    <property type="component" value="Unassembled WGS sequence"/>
</dbReference>
<evidence type="ECO:0000259" key="4">
    <source>
        <dbReference type="PROSITE" id="PS50949"/>
    </source>
</evidence>
<dbReference type="SMART" id="SM00895">
    <property type="entry name" value="FCD"/>
    <property type="match status" value="1"/>
</dbReference>
<dbReference type="InterPro" id="IPR011711">
    <property type="entry name" value="GntR_C"/>
</dbReference>
<dbReference type="PANTHER" id="PTHR43537">
    <property type="entry name" value="TRANSCRIPTIONAL REGULATOR, GNTR FAMILY"/>
    <property type="match status" value="1"/>
</dbReference>
<dbReference type="CDD" id="cd07377">
    <property type="entry name" value="WHTH_GntR"/>
    <property type="match status" value="1"/>
</dbReference>
<evidence type="ECO:0000313" key="5">
    <source>
        <dbReference type="EMBL" id="NYJ25226.1"/>
    </source>
</evidence>
<dbReference type="Gene3D" id="1.20.120.530">
    <property type="entry name" value="GntR ligand-binding domain-like"/>
    <property type="match status" value="1"/>
</dbReference>
<name>A0A853CVU0_9MICO</name>
<dbReference type="PANTHER" id="PTHR43537:SF24">
    <property type="entry name" value="GLUCONATE OPERON TRANSCRIPTIONAL REPRESSOR"/>
    <property type="match status" value="1"/>
</dbReference>
<accession>A0A853CVU0</accession>
<keyword evidence="2" id="KW-0238">DNA-binding</keyword>
<dbReference type="EMBL" id="JACCFL010000001">
    <property type="protein sequence ID" value="NYJ25226.1"/>
    <property type="molecule type" value="Genomic_DNA"/>
</dbReference>
<keyword evidence="1" id="KW-0805">Transcription regulation</keyword>
<organism evidence="5 6">
    <name type="scientific">Leifsonia shinshuensis</name>
    <dbReference type="NCBI Taxonomy" id="150026"/>
    <lineage>
        <taxon>Bacteria</taxon>
        <taxon>Bacillati</taxon>
        <taxon>Actinomycetota</taxon>
        <taxon>Actinomycetes</taxon>
        <taxon>Micrococcales</taxon>
        <taxon>Microbacteriaceae</taxon>
        <taxon>Leifsonia</taxon>
    </lineage>
</organism>
<dbReference type="RefSeq" id="WP_179607857.1">
    <property type="nucleotide sequence ID" value="NZ_BAABEH010000001.1"/>
</dbReference>
<dbReference type="InterPro" id="IPR036390">
    <property type="entry name" value="WH_DNA-bd_sf"/>
</dbReference>
<dbReference type="SUPFAM" id="SSF48008">
    <property type="entry name" value="GntR ligand-binding domain-like"/>
    <property type="match status" value="1"/>
</dbReference>
<dbReference type="InterPro" id="IPR036388">
    <property type="entry name" value="WH-like_DNA-bd_sf"/>
</dbReference>
<dbReference type="AlphaFoldDB" id="A0A853CVU0"/>
<dbReference type="PRINTS" id="PR00035">
    <property type="entry name" value="HTHGNTR"/>
</dbReference>
<dbReference type="Gene3D" id="1.10.10.10">
    <property type="entry name" value="Winged helix-like DNA-binding domain superfamily/Winged helix DNA-binding domain"/>
    <property type="match status" value="1"/>
</dbReference>
<sequence length="250" mass="27089">MIDSHTDTPPIDAPLVDAVLRPVRGHMAFESCVEQLGSAIQLGIFRAGDRLPPERELAERLSVSRATLREAISALRVAGFVSTTRGRGGGTVVESVGASENWRPDQPSGPARLADIEDITVFRSIIEPGAAYRAAQVDLSADQRGLLISCLRDLRESETPAEYRQADARLHLAIATVCGSDELSTACNAVQIKIHQLLAEIPFLQKNIESSEEQHRIIVQAILDGDADRARFVMHDHCAATAALLKGLLK</sequence>
<keyword evidence="5" id="KW-0670">Pyruvate</keyword>
<proteinExistence type="predicted"/>
<evidence type="ECO:0000256" key="3">
    <source>
        <dbReference type="ARBA" id="ARBA00023163"/>
    </source>
</evidence>
<dbReference type="Pfam" id="PF07729">
    <property type="entry name" value="FCD"/>
    <property type="match status" value="1"/>
</dbReference>
<dbReference type="GO" id="GO:0003677">
    <property type="term" value="F:DNA binding"/>
    <property type="evidence" value="ECO:0007669"/>
    <property type="project" value="UniProtKB-KW"/>
</dbReference>
<comment type="caution">
    <text evidence="5">The sequence shown here is derived from an EMBL/GenBank/DDBJ whole genome shotgun (WGS) entry which is preliminary data.</text>
</comment>
<reference evidence="5 6" key="1">
    <citation type="submission" date="2020-07" db="EMBL/GenBank/DDBJ databases">
        <title>Sequencing the genomes of 1000 actinobacteria strains.</title>
        <authorList>
            <person name="Klenk H.-P."/>
        </authorList>
    </citation>
    <scope>NUCLEOTIDE SEQUENCE [LARGE SCALE GENOMIC DNA]</scope>
    <source>
        <strain evidence="5 6">DSM 15165</strain>
    </source>
</reference>
<gene>
    <name evidence="5" type="ORF">HNR13_003513</name>
</gene>
<evidence type="ECO:0000256" key="2">
    <source>
        <dbReference type="ARBA" id="ARBA00023125"/>
    </source>
</evidence>
<evidence type="ECO:0000256" key="1">
    <source>
        <dbReference type="ARBA" id="ARBA00023015"/>
    </source>
</evidence>
<feature type="domain" description="HTH gntR-type" evidence="4">
    <location>
        <begin position="26"/>
        <end position="96"/>
    </location>
</feature>
<evidence type="ECO:0000313" key="6">
    <source>
        <dbReference type="Proteomes" id="UP000578352"/>
    </source>
</evidence>
<dbReference type="GO" id="GO:0003700">
    <property type="term" value="F:DNA-binding transcription factor activity"/>
    <property type="evidence" value="ECO:0007669"/>
    <property type="project" value="InterPro"/>
</dbReference>
<dbReference type="InterPro" id="IPR008920">
    <property type="entry name" value="TF_FadR/GntR_C"/>
</dbReference>
<dbReference type="InterPro" id="IPR000524">
    <property type="entry name" value="Tscrpt_reg_HTH_GntR"/>
</dbReference>
<dbReference type="SMART" id="SM00345">
    <property type="entry name" value="HTH_GNTR"/>
    <property type="match status" value="1"/>
</dbReference>